<dbReference type="KEGG" id="btab:109032570"/>
<gene>
    <name evidence="1" type="ORF">BEMITA_LOCUS12865</name>
</gene>
<evidence type="ECO:0000313" key="2">
    <source>
        <dbReference type="Proteomes" id="UP001152759"/>
    </source>
</evidence>
<accession>A0A9P0AHD2</accession>
<dbReference type="AlphaFoldDB" id="A0A9P0AHD2"/>
<evidence type="ECO:0000313" key="1">
    <source>
        <dbReference type="EMBL" id="CAH0394585.1"/>
    </source>
</evidence>
<dbReference type="Proteomes" id="UP001152759">
    <property type="component" value="Chromosome 8"/>
</dbReference>
<sequence>MVRICHYLLQMRFYSLAKHSSLNFQLLNALNSARAANNISLFCPRYISLAQIKYHIPPRSTKIKKQPVSSVIKKQPVSSVMFQDRFFKYLRENNKFFAVTPITSDDSVKKLMLTEIKEVSSTELPVFISTAIVNGKLTETLKARLDEECLSRLSSFTTDDVLKVVDAWLYIVPHILNNLKFYHEAMPLFDRILSSNDTSLPAFVQTFYYVSLCKDKNLARDIIRKALDKLQSSHSLMRALSLDELVIISVSIFRTSNTISSRALLRTISDGIMTNLQRLMKDDASLVTLIKPLRPAEFYDLKLLDAIAANLSLLKTKSFITKIQVFALFGQSLYPDKDFLQKFADDIGHSLLHLLENKETMDIRIKDVSRFFWSLSFLNVIPQVENLDKEVMEKIEDWILDNQFNESNLHWLISMMCSIFIFNWDYEQLFRRVFDSFSAHQLNVPNHSANFRNLNLLIAGLRIEAPYLVSEDLTSILRPTIAPTAVNHLRTRPVLKDAYKTAWSLTKDHNVTDILCHFNIPHVLILGLTFYTPKRNLLNIEVLDRSNCLLTSNIPHGLMSLKLRLLKQLHEHILIIDSTRLSKDNNFRIMFEKKIREVDGVD</sequence>
<dbReference type="EMBL" id="OU963869">
    <property type="protein sequence ID" value="CAH0394585.1"/>
    <property type="molecule type" value="Genomic_DNA"/>
</dbReference>
<proteinExistence type="predicted"/>
<organism evidence="1 2">
    <name type="scientific">Bemisia tabaci</name>
    <name type="common">Sweetpotato whitefly</name>
    <name type="synonym">Aleurodes tabaci</name>
    <dbReference type="NCBI Taxonomy" id="7038"/>
    <lineage>
        <taxon>Eukaryota</taxon>
        <taxon>Metazoa</taxon>
        <taxon>Ecdysozoa</taxon>
        <taxon>Arthropoda</taxon>
        <taxon>Hexapoda</taxon>
        <taxon>Insecta</taxon>
        <taxon>Pterygota</taxon>
        <taxon>Neoptera</taxon>
        <taxon>Paraneoptera</taxon>
        <taxon>Hemiptera</taxon>
        <taxon>Sternorrhyncha</taxon>
        <taxon>Aleyrodoidea</taxon>
        <taxon>Aleyrodidae</taxon>
        <taxon>Aleyrodinae</taxon>
        <taxon>Bemisia</taxon>
    </lineage>
</organism>
<name>A0A9P0AHD2_BEMTA</name>
<protein>
    <submittedName>
        <fullName evidence="1">Uncharacterized protein</fullName>
    </submittedName>
</protein>
<keyword evidence="2" id="KW-1185">Reference proteome</keyword>
<reference evidence="1" key="1">
    <citation type="submission" date="2021-12" db="EMBL/GenBank/DDBJ databases">
        <authorList>
            <person name="King R."/>
        </authorList>
    </citation>
    <scope>NUCLEOTIDE SEQUENCE</scope>
</reference>